<dbReference type="VEuPathDB" id="VectorBase:SCAU015020"/>
<feature type="chain" id="PRO_5009327933" evidence="1">
    <location>
        <begin position="23"/>
        <end position="131"/>
    </location>
</feature>
<dbReference type="OrthoDB" id="8062006at2759"/>
<keyword evidence="3" id="KW-1185">Reference proteome</keyword>
<dbReference type="AlphaFoldDB" id="A0A1I8Q940"/>
<evidence type="ECO:0000313" key="3">
    <source>
        <dbReference type="Proteomes" id="UP000095300"/>
    </source>
</evidence>
<proteinExistence type="predicted"/>
<feature type="signal peptide" evidence="1">
    <location>
        <begin position="1"/>
        <end position="22"/>
    </location>
</feature>
<gene>
    <name evidence="2" type="primary">106091689</name>
</gene>
<name>A0A1I8Q940_STOCA</name>
<accession>A0A1I8Q940</accession>
<evidence type="ECO:0000313" key="2">
    <source>
        <dbReference type="EnsemblMetazoa" id="SCAU015020-PA"/>
    </source>
</evidence>
<evidence type="ECO:0000256" key="1">
    <source>
        <dbReference type="SAM" id="SignalP"/>
    </source>
</evidence>
<dbReference type="Proteomes" id="UP000095300">
    <property type="component" value="Unassembled WGS sequence"/>
</dbReference>
<keyword evidence="1" id="KW-0732">Signal</keyword>
<sequence>MKILTITLITFVIIFHSPATNAMLELVNVSSPADADIQDAKQFSESILIAIRQYILYELPPEANEEAEVILAQIKRGLNNCESLLQAAVNIWEYKQCASALRRDAMTALATLQYKYQPNAASSATRISFLR</sequence>
<reference evidence="2" key="1">
    <citation type="submission" date="2020-05" db="UniProtKB">
        <authorList>
            <consortium name="EnsemblMetazoa"/>
        </authorList>
    </citation>
    <scope>IDENTIFICATION</scope>
    <source>
        <strain evidence="2">USDA</strain>
    </source>
</reference>
<protein>
    <submittedName>
        <fullName evidence="2">Uncharacterized protein</fullName>
    </submittedName>
</protein>
<dbReference type="KEGG" id="scac:106091689"/>
<dbReference type="EnsemblMetazoa" id="SCAU015020-RA">
    <property type="protein sequence ID" value="SCAU015020-PA"/>
    <property type="gene ID" value="SCAU015020"/>
</dbReference>
<organism evidence="2 3">
    <name type="scientific">Stomoxys calcitrans</name>
    <name type="common">Stable fly</name>
    <name type="synonym">Conops calcitrans</name>
    <dbReference type="NCBI Taxonomy" id="35570"/>
    <lineage>
        <taxon>Eukaryota</taxon>
        <taxon>Metazoa</taxon>
        <taxon>Ecdysozoa</taxon>
        <taxon>Arthropoda</taxon>
        <taxon>Hexapoda</taxon>
        <taxon>Insecta</taxon>
        <taxon>Pterygota</taxon>
        <taxon>Neoptera</taxon>
        <taxon>Endopterygota</taxon>
        <taxon>Diptera</taxon>
        <taxon>Brachycera</taxon>
        <taxon>Muscomorpha</taxon>
        <taxon>Muscoidea</taxon>
        <taxon>Muscidae</taxon>
        <taxon>Stomoxys</taxon>
    </lineage>
</organism>